<keyword evidence="1" id="KW-1133">Transmembrane helix</keyword>
<dbReference type="EMBL" id="ADVG01000001">
    <property type="protein sequence ID" value="EFH88060.1"/>
    <property type="molecule type" value="Genomic_DNA"/>
</dbReference>
<keyword evidence="3" id="KW-1185">Reference proteome</keyword>
<organism evidence="2 3">
    <name type="scientific">Ktedonobacter racemifer DSM 44963</name>
    <dbReference type="NCBI Taxonomy" id="485913"/>
    <lineage>
        <taxon>Bacteria</taxon>
        <taxon>Bacillati</taxon>
        <taxon>Chloroflexota</taxon>
        <taxon>Ktedonobacteria</taxon>
        <taxon>Ktedonobacterales</taxon>
        <taxon>Ktedonobacteraceae</taxon>
        <taxon>Ktedonobacter</taxon>
    </lineage>
</organism>
<accession>D6TC24</accession>
<evidence type="ECO:0000313" key="2">
    <source>
        <dbReference type="EMBL" id="EFH88060.1"/>
    </source>
</evidence>
<dbReference type="Proteomes" id="UP000004508">
    <property type="component" value="Unassembled WGS sequence"/>
</dbReference>
<feature type="transmembrane region" description="Helical" evidence="1">
    <location>
        <begin position="22"/>
        <end position="44"/>
    </location>
</feature>
<sequence>MSSPFETGVPTFLPLKIPAKDFGGRFCLVFSPLSLVYAIPYCFIQ</sequence>
<evidence type="ECO:0000256" key="1">
    <source>
        <dbReference type="SAM" id="Phobius"/>
    </source>
</evidence>
<keyword evidence="1" id="KW-0812">Transmembrane</keyword>
<reference evidence="2 3" key="1">
    <citation type="journal article" date="2011" name="Stand. Genomic Sci.">
        <title>Non-contiguous finished genome sequence and contextual data of the filamentous soil bacterium Ktedonobacter racemifer type strain (SOSP1-21).</title>
        <authorList>
            <person name="Chang Y.J."/>
            <person name="Land M."/>
            <person name="Hauser L."/>
            <person name="Chertkov O."/>
            <person name="Del Rio T.G."/>
            <person name="Nolan M."/>
            <person name="Copeland A."/>
            <person name="Tice H."/>
            <person name="Cheng J.F."/>
            <person name="Lucas S."/>
            <person name="Han C."/>
            <person name="Goodwin L."/>
            <person name="Pitluck S."/>
            <person name="Ivanova N."/>
            <person name="Ovchinikova G."/>
            <person name="Pati A."/>
            <person name="Chen A."/>
            <person name="Palaniappan K."/>
            <person name="Mavromatis K."/>
            <person name="Liolios K."/>
            <person name="Brettin T."/>
            <person name="Fiebig A."/>
            <person name="Rohde M."/>
            <person name="Abt B."/>
            <person name="Goker M."/>
            <person name="Detter J.C."/>
            <person name="Woyke T."/>
            <person name="Bristow J."/>
            <person name="Eisen J.A."/>
            <person name="Markowitz V."/>
            <person name="Hugenholtz P."/>
            <person name="Kyrpides N.C."/>
            <person name="Klenk H.P."/>
            <person name="Lapidus A."/>
        </authorList>
    </citation>
    <scope>NUCLEOTIDE SEQUENCE [LARGE SCALE GENOMIC DNA]</scope>
    <source>
        <strain evidence="3">DSM 44963</strain>
    </source>
</reference>
<dbReference type="InParanoid" id="D6TC24"/>
<gene>
    <name evidence="2" type="ORF">Krac_9437</name>
</gene>
<comment type="caution">
    <text evidence="2">The sequence shown here is derived from an EMBL/GenBank/DDBJ whole genome shotgun (WGS) entry which is preliminary data.</text>
</comment>
<dbReference type="AlphaFoldDB" id="D6TC24"/>
<keyword evidence="1" id="KW-0472">Membrane</keyword>
<name>D6TC24_KTERA</name>
<evidence type="ECO:0000313" key="3">
    <source>
        <dbReference type="Proteomes" id="UP000004508"/>
    </source>
</evidence>
<proteinExistence type="predicted"/>
<protein>
    <submittedName>
        <fullName evidence="2">Uncharacterized protein</fullName>
    </submittedName>
</protein>